<evidence type="ECO:0000256" key="4">
    <source>
        <dbReference type="ARBA" id="ARBA00022596"/>
    </source>
</evidence>
<dbReference type="InterPro" id="IPR011541">
    <property type="entry name" value="Ni/Co_transpt_high_affinity"/>
</dbReference>
<protein>
    <recommendedName>
        <fullName evidence="8">Nickel/cobalt efflux system</fullName>
    </recommendedName>
</protein>
<evidence type="ECO:0000256" key="5">
    <source>
        <dbReference type="ARBA" id="ARBA00022692"/>
    </source>
</evidence>
<dbReference type="Proteomes" id="UP001143463">
    <property type="component" value="Unassembled WGS sequence"/>
</dbReference>
<feature type="transmembrane region" description="Helical" evidence="8">
    <location>
        <begin position="56"/>
        <end position="75"/>
    </location>
</feature>
<evidence type="ECO:0000256" key="7">
    <source>
        <dbReference type="ARBA" id="ARBA00023136"/>
    </source>
</evidence>
<feature type="transmembrane region" description="Helical" evidence="8">
    <location>
        <begin position="218"/>
        <end position="244"/>
    </location>
</feature>
<evidence type="ECO:0000313" key="10">
    <source>
        <dbReference type="Proteomes" id="UP001143463"/>
    </source>
</evidence>
<evidence type="ECO:0000256" key="8">
    <source>
        <dbReference type="RuleBase" id="RU362101"/>
    </source>
</evidence>
<feature type="transmembrane region" description="Helical" evidence="8">
    <location>
        <begin position="106"/>
        <end position="127"/>
    </location>
</feature>
<feature type="transmembrane region" description="Helical" evidence="8">
    <location>
        <begin position="290"/>
        <end position="317"/>
    </location>
</feature>
<proteinExistence type="inferred from homology"/>
<organism evidence="9 10">
    <name type="scientific">Pseudonocardia halophobica</name>
    <dbReference type="NCBI Taxonomy" id="29401"/>
    <lineage>
        <taxon>Bacteria</taxon>
        <taxon>Bacillati</taxon>
        <taxon>Actinomycetota</taxon>
        <taxon>Actinomycetes</taxon>
        <taxon>Pseudonocardiales</taxon>
        <taxon>Pseudonocardiaceae</taxon>
        <taxon>Pseudonocardia</taxon>
    </lineage>
</organism>
<sequence length="370" mass="39195">MHASIGGVTAPCTPSASRTRFDRTDRRHLAGMAAVILLLTLGGWTLLAAVVAPQHLALASGGTFGLGVGLTAYLLGMRHAFDADHVAAIDNTTRKLVSEGKRARGVGFWFSLGHSSVVFVLALLLALGVRALAGELGDDSSSVKETLGLVGTLVGGGFLVLIGLLNLQAMIGIARVFARMRTEPLDDEALERHLASRGLLARILGRALRAVSKPWHMYVVGFVFGIGFDTATEVTLLVLAGGAAAAQLPWYAILVIPVLFAAGMSLFDTADGVFMSAAYQWAFVTPVRKVFYNLTVTALSVVVALVIGLIELLQLLGEKLHVTTGPLATLAALDLEVVGYLVVALFVVTWLGALAVWRYGRIEQRWAVAD</sequence>
<dbReference type="PANTHER" id="PTHR31611">
    <property type="entry name" value="HIGH-AFFINITY NICKEL TRANSPORT PROTEIN NIC1"/>
    <property type="match status" value="1"/>
</dbReference>
<dbReference type="GO" id="GO:0015099">
    <property type="term" value="F:nickel cation transmembrane transporter activity"/>
    <property type="evidence" value="ECO:0007669"/>
    <property type="project" value="UniProtKB-UniRule"/>
</dbReference>
<dbReference type="GO" id="GO:0005886">
    <property type="term" value="C:plasma membrane"/>
    <property type="evidence" value="ECO:0007669"/>
    <property type="project" value="UniProtKB-SubCell"/>
</dbReference>
<dbReference type="Pfam" id="PF03824">
    <property type="entry name" value="NicO"/>
    <property type="match status" value="1"/>
</dbReference>
<keyword evidence="3 8" id="KW-0813">Transport</keyword>
<reference evidence="9" key="1">
    <citation type="journal article" date="2014" name="Int. J. Syst. Evol. Microbiol.">
        <title>Complete genome sequence of Corynebacterium casei LMG S-19264T (=DSM 44701T), isolated from a smear-ripened cheese.</title>
        <authorList>
            <consortium name="US DOE Joint Genome Institute (JGI-PGF)"/>
            <person name="Walter F."/>
            <person name="Albersmeier A."/>
            <person name="Kalinowski J."/>
            <person name="Ruckert C."/>
        </authorList>
    </citation>
    <scope>NUCLEOTIDE SEQUENCE</scope>
    <source>
        <strain evidence="9">VKM Ac-1069</strain>
    </source>
</reference>
<evidence type="ECO:0000256" key="2">
    <source>
        <dbReference type="ARBA" id="ARBA00010892"/>
    </source>
</evidence>
<dbReference type="GO" id="GO:0012505">
    <property type="term" value="C:endomembrane system"/>
    <property type="evidence" value="ECO:0007669"/>
    <property type="project" value="UniProtKB-SubCell"/>
</dbReference>
<evidence type="ECO:0000313" key="9">
    <source>
        <dbReference type="EMBL" id="GLL12403.1"/>
    </source>
</evidence>
<reference evidence="9" key="2">
    <citation type="submission" date="2023-01" db="EMBL/GenBank/DDBJ databases">
        <authorList>
            <person name="Sun Q."/>
            <person name="Evtushenko L."/>
        </authorList>
    </citation>
    <scope>NUCLEOTIDE SEQUENCE</scope>
    <source>
        <strain evidence="9">VKM Ac-1069</strain>
    </source>
</reference>
<keyword evidence="6 8" id="KW-1133">Transmembrane helix</keyword>
<keyword evidence="5 8" id="KW-0812">Transmembrane</keyword>
<keyword evidence="10" id="KW-1185">Reference proteome</keyword>
<dbReference type="NCBIfam" id="TIGR00802">
    <property type="entry name" value="nico"/>
    <property type="match status" value="1"/>
</dbReference>
<feature type="transmembrane region" description="Helical" evidence="8">
    <location>
        <begin position="337"/>
        <end position="357"/>
    </location>
</feature>
<dbReference type="PANTHER" id="PTHR31611:SF0">
    <property type="entry name" value="HIGH-AFFINITY NICKEL TRANSPORT PROTEIN NIC1"/>
    <property type="match status" value="1"/>
</dbReference>
<feature type="transmembrane region" description="Helical" evidence="8">
    <location>
        <begin position="147"/>
        <end position="171"/>
    </location>
</feature>
<evidence type="ECO:0000256" key="1">
    <source>
        <dbReference type="ARBA" id="ARBA00004127"/>
    </source>
</evidence>
<comment type="caution">
    <text evidence="9">The sequence shown here is derived from an EMBL/GenBank/DDBJ whole genome shotgun (WGS) entry which is preliminary data.</text>
</comment>
<keyword evidence="4" id="KW-0533">Nickel</keyword>
<accession>A0A9W6NX66</accession>
<keyword evidence="7 8" id="KW-0472">Membrane</keyword>
<comment type="similarity">
    <text evidence="2 8">Belongs to the NiCoT transporter (TC 2.A.52) family.</text>
</comment>
<comment type="subcellular location">
    <subcellularLocation>
        <location evidence="8">Cell membrane</location>
        <topology evidence="8">Multi-pass membrane protein</topology>
    </subcellularLocation>
    <subcellularLocation>
        <location evidence="1">Endomembrane system</location>
        <topology evidence="1">Multi-pass membrane protein</topology>
    </subcellularLocation>
</comment>
<feature type="transmembrane region" description="Helical" evidence="8">
    <location>
        <begin position="29"/>
        <end position="50"/>
    </location>
</feature>
<dbReference type="EMBL" id="BSFQ01000014">
    <property type="protein sequence ID" value="GLL12403.1"/>
    <property type="molecule type" value="Genomic_DNA"/>
</dbReference>
<gene>
    <name evidence="9" type="primary">nixA</name>
    <name evidence="9" type="ORF">GCM10017577_35440</name>
</gene>
<name>A0A9W6NX66_9PSEU</name>
<feature type="transmembrane region" description="Helical" evidence="8">
    <location>
        <begin position="250"/>
        <end position="269"/>
    </location>
</feature>
<evidence type="ECO:0000256" key="6">
    <source>
        <dbReference type="ARBA" id="ARBA00022989"/>
    </source>
</evidence>
<evidence type="ECO:0000256" key="3">
    <source>
        <dbReference type="ARBA" id="ARBA00022448"/>
    </source>
</evidence>
<dbReference type="InterPro" id="IPR004688">
    <property type="entry name" value="Ni/Co_transpt"/>
</dbReference>
<dbReference type="AlphaFoldDB" id="A0A9W6NX66"/>